<dbReference type="Gene3D" id="1.10.10.60">
    <property type="entry name" value="Homeodomain-like"/>
    <property type="match status" value="1"/>
</dbReference>
<reference evidence="1 2" key="1">
    <citation type="journal article" date="2019" name="Microorganisms">
        <title>Paenibacillus lutrae sp. nov., A Chitinolytic Species Isolated from A River Otter in Castril Natural Park, Granada, Spain.</title>
        <authorList>
            <person name="Rodriguez M."/>
            <person name="Reina J.C."/>
            <person name="Bejar V."/>
            <person name="Llamas I."/>
        </authorList>
    </citation>
    <scope>NUCLEOTIDE SEQUENCE [LARGE SCALE GENOMIC DNA]</scope>
    <source>
        <strain evidence="1 2">N10</strain>
    </source>
</reference>
<dbReference type="OrthoDB" id="5868871at2"/>
<keyword evidence="2" id="KW-1185">Reference proteome</keyword>
<proteinExistence type="predicted"/>
<name>A0A7X3FIT6_9BACL</name>
<dbReference type="AlphaFoldDB" id="A0A7X3FIT6"/>
<accession>A0A7X3FIT6</accession>
<organism evidence="1 2">
    <name type="scientific">Paenibacillus lutrae</name>
    <dbReference type="NCBI Taxonomy" id="2078573"/>
    <lineage>
        <taxon>Bacteria</taxon>
        <taxon>Bacillati</taxon>
        <taxon>Bacillota</taxon>
        <taxon>Bacilli</taxon>
        <taxon>Bacillales</taxon>
        <taxon>Paenibacillaceae</taxon>
        <taxon>Paenibacillus</taxon>
    </lineage>
</organism>
<sequence>MARPGKYDTHVKPKLNRIEAWARDGLTDEQIAHNLGIATSTYYDYKANNEEFSEALKNGKDDIDIIVENALLKKALGFEFVEETREPLYNPVTGEALMGPDGKALIVVTKVVRKQAAPDTTAQIFWLKNRRPQAWRDKQEVDTTVTMKSKLEDFFS</sequence>
<dbReference type="Proteomes" id="UP000490800">
    <property type="component" value="Unassembled WGS sequence"/>
</dbReference>
<dbReference type="EMBL" id="RHLK01000006">
    <property type="protein sequence ID" value="MVP00357.1"/>
    <property type="molecule type" value="Genomic_DNA"/>
</dbReference>
<evidence type="ECO:0000313" key="1">
    <source>
        <dbReference type="EMBL" id="MVP00357.1"/>
    </source>
</evidence>
<evidence type="ECO:0000313" key="2">
    <source>
        <dbReference type="Proteomes" id="UP000490800"/>
    </source>
</evidence>
<dbReference type="RefSeq" id="WP_157335960.1">
    <property type="nucleotide sequence ID" value="NZ_RHLK01000006.1"/>
</dbReference>
<protein>
    <submittedName>
        <fullName evidence="1">Transposase</fullName>
    </submittedName>
</protein>
<gene>
    <name evidence="1" type="ORF">EDM21_12625</name>
</gene>
<comment type="caution">
    <text evidence="1">The sequence shown here is derived from an EMBL/GenBank/DDBJ whole genome shotgun (WGS) entry which is preliminary data.</text>
</comment>